<evidence type="ECO:0000256" key="1">
    <source>
        <dbReference type="SAM" id="Phobius"/>
    </source>
</evidence>
<dbReference type="InterPro" id="IPR010690">
    <property type="entry name" value="YqfD"/>
</dbReference>
<protein>
    <submittedName>
        <fullName evidence="2">Sporulation protein YqfD</fullName>
    </submittedName>
</protein>
<dbReference type="AlphaFoldDB" id="A0A938X6U2"/>
<comment type="caution">
    <text evidence="2">The sequence shown here is derived from an EMBL/GenBank/DDBJ whole genome shotgun (WGS) entry which is preliminary data.</text>
</comment>
<evidence type="ECO:0000313" key="2">
    <source>
        <dbReference type="EMBL" id="MBM6919714.1"/>
    </source>
</evidence>
<keyword evidence="1" id="KW-1133">Transmembrane helix</keyword>
<proteinExistence type="predicted"/>
<gene>
    <name evidence="2" type="ORF">H6A12_00840</name>
</gene>
<dbReference type="RefSeq" id="WP_204443753.1">
    <property type="nucleotide sequence ID" value="NZ_JACJKY010000001.1"/>
</dbReference>
<keyword evidence="1" id="KW-0472">Membrane</keyword>
<dbReference type="Pfam" id="PF06898">
    <property type="entry name" value="YqfD"/>
    <property type="match status" value="1"/>
</dbReference>
<reference evidence="2" key="2">
    <citation type="journal article" date="2021" name="Sci. Rep.">
        <title>The distribution of antibiotic resistance genes in chicken gut microbiota commensals.</title>
        <authorList>
            <person name="Juricova H."/>
            <person name="Matiasovicova J."/>
            <person name="Kubasova T."/>
            <person name="Cejkova D."/>
            <person name="Rychlik I."/>
        </authorList>
    </citation>
    <scope>NUCLEOTIDE SEQUENCE</scope>
    <source>
        <strain evidence="2">An559</strain>
    </source>
</reference>
<feature type="transmembrane region" description="Helical" evidence="1">
    <location>
        <begin position="86"/>
        <end position="103"/>
    </location>
</feature>
<sequence>MIIKLLRYLRGSVTFEAESALSQRLIAACAKKGISIYSITPTVTGFRAQCGPKAFVRVLECAKVCNVPIQKISESGGYFFIKKHRWRAVLVAAVLAAVSGLYLSQCFVFRIDIEGNQQVTDEAIRTVLNEVGIDTFTFIPGTDFKMVREQVLLKLPSLSWMTVNPHGCRLEVVVAERRIADIEDQDEPCDIRAAYDGVIREMELYAGSAATSAGHTVEKGEILVHGHYYTKNNEEILTHAKAKIIAEVWFERTLRIDLQQLSKEYTEQSIKVPHLRLFDLRIPLSFAQKPEGMSDTAWEEQPLILFGREFPFGIDTLIYQPYVLHPQDDDLIKRAQEILENQFRQLEATEYQDFAIIERESRMHQTDQFLEMTVSYVAETDIARKTVVERQPKPEIPAE</sequence>
<keyword evidence="3" id="KW-1185">Reference proteome</keyword>
<accession>A0A938X6U2</accession>
<evidence type="ECO:0000313" key="3">
    <source>
        <dbReference type="Proteomes" id="UP000774750"/>
    </source>
</evidence>
<name>A0A938X6U2_9FIRM</name>
<reference evidence="2" key="1">
    <citation type="submission" date="2020-08" db="EMBL/GenBank/DDBJ databases">
        <authorList>
            <person name="Cejkova D."/>
            <person name="Kubasova T."/>
            <person name="Jahodarova E."/>
            <person name="Rychlik I."/>
        </authorList>
    </citation>
    <scope>NUCLEOTIDE SEQUENCE</scope>
    <source>
        <strain evidence="2">An559</strain>
    </source>
</reference>
<organism evidence="2 3">
    <name type="scientific">Merdimmobilis hominis</name>
    <dbReference type="NCBI Taxonomy" id="2897707"/>
    <lineage>
        <taxon>Bacteria</taxon>
        <taxon>Bacillati</taxon>
        <taxon>Bacillota</taxon>
        <taxon>Clostridia</taxon>
        <taxon>Eubacteriales</taxon>
        <taxon>Oscillospiraceae</taxon>
        <taxon>Merdimmobilis</taxon>
    </lineage>
</organism>
<dbReference type="EMBL" id="JACJKY010000001">
    <property type="protein sequence ID" value="MBM6919714.1"/>
    <property type="molecule type" value="Genomic_DNA"/>
</dbReference>
<keyword evidence="1" id="KW-0812">Transmembrane</keyword>
<dbReference type="Proteomes" id="UP000774750">
    <property type="component" value="Unassembled WGS sequence"/>
</dbReference>